<dbReference type="AlphaFoldDB" id="A0A9P3FXI0"/>
<dbReference type="OrthoDB" id="3253137at2759"/>
<evidence type="ECO:0000313" key="3">
    <source>
        <dbReference type="Proteomes" id="UP000703269"/>
    </source>
</evidence>
<reference evidence="2 3" key="1">
    <citation type="submission" date="2021-08" db="EMBL/GenBank/DDBJ databases">
        <title>Draft Genome Sequence of Phanerochaete sordida strain YK-624.</title>
        <authorList>
            <person name="Mori T."/>
            <person name="Dohra H."/>
            <person name="Suzuki T."/>
            <person name="Kawagishi H."/>
            <person name="Hirai H."/>
        </authorList>
    </citation>
    <scope>NUCLEOTIDE SEQUENCE [LARGE SCALE GENOMIC DNA]</scope>
    <source>
        <strain evidence="2 3">YK-624</strain>
    </source>
</reference>
<feature type="compositionally biased region" description="Low complexity" evidence="1">
    <location>
        <begin position="240"/>
        <end position="251"/>
    </location>
</feature>
<feature type="compositionally biased region" description="Polar residues" evidence="1">
    <location>
        <begin position="221"/>
        <end position="230"/>
    </location>
</feature>
<feature type="compositionally biased region" description="Basic residues" evidence="1">
    <location>
        <begin position="211"/>
        <end position="220"/>
    </location>
</feature>
<dbReference type="EMBL" id="BPQB01000001">
    <property type="protein sequence ID" value="GJE84060.1"/>
    <property type="molecule type" value="Genomic_DNA"/>
</dbReference>
<evidence type="ECO:0000256" key="1">
    <source>
        <dbReference type="SAM" id="MobiDB-lite"/>
    </source>
</evidence>
<proteinExistence type="predicted"/>
<feature type="compositionally biased region" description="Polar residues" evidence="1">
    <location>
        <begin position="426"/>
        <end position="435"/>
    </location>
</feature>
<feature type="compositionally biased region" description="Polar residues" evidence="1">
    <location>
        <begin position="255"/>
        <end position="265"/>
    </location>
</feature>
<feature type="compositionally biased region" description="Low complexity" evidence="1">
    <location>
        <begin position="316"/>
        <end position="326"/>
    </location>
</feature>
<feature type="region of interest" description="Disordered" evidence="1">
    <location>
        <begin position="70"/>
        <end position="93"/>
    </location>
</feature>
<protein>
    <submittedName>
        <fullName evidence="2">Uncharacterized protein</fullName>
    </submittedName>
</protein>
<keyword evidence="3" id="KW-1185">Reference proteome</keyword>
<feature type="compositionally biased region" description="Polar residues" evidence="1">
    <location>
        <begin position="80"/>
        <end position="92"/>
    </location>
</feature>
<gene>
    <name evidence="2" type="ORF">PsYK624_001350</name>
</gene>
<dbReference type="Proteomes" id="UP000703269">
    <property type="component" value="Unassembled WGS sequence"/>
</dbReference>
<feature type="compositionally biased region" description="Basic and acidic residues" evidence="1">
    <location>
        <begin position="70"/>
        <end position="79"/>
    </location>
</feature>
<feature type="compositionally biased region" description="Polar residues" evidence="1">
    <location>
        <begin position="363"/>
        <end position="372"/>
    </location>
</feature>
<feature type="region of interest" description="Disordered" evidence="1">
    <location>
        <begin position="114"/>
        <end position="138"/>
    </location>
</feature>
<accession>A0A9P3FXI0</accession>
<evidence type="ECO:0000313" key="2">
    <source>
        <dbReference type="EMBL" id="GJE84060.1"/>
    </source>
</evidence>
<organism evidence="2 3">
    <name type="scientific">Phanerochaete sordida</name>
    <dbReference type="NCBI Taxonomy" id="48140"/>
    <lineage>
        <taxon>Eukaryota</taxon>
        <taxon>Fungi</taxon>
        <taxon>Dikarya</taxon>
        <taxon>Basidiomycota</taxon>
        <taxon>Agaricomycotina</taxon>
        <taxon>Agaricomycetes</taxon>
        <taxon>Polyporales</taxon>
        <taxon>Phanerochaetaceae</taxon>
        <taxon>Phanerochaete</taxon>
    </lineage>
</organism>
<feature type="compositionally biased region" description="Pro residues" evidence="1">
    <location>
        <begin position="377"/>
        <end position="386"/>
    </location>
</feature>
<comment type="caution">
    <text evidence="2">The sequence shown here is derived from an EMBL/GenBank/DDBJ whole genome shotgun (WGS) entry which is preliminary data.</text>
</comment>
<name>A0A9P3FXI0_9APHY</name>
<feature type="region of interest" description="Disordered" evidence="1">
    <location>
        <begin position="204"/>
        <end position="442"/>
    </location>
</feature>
<sequence>MGKWTLNHTDDVLRDKVKNLVVGAIKRARLEKSEPTITYEKFVEELDMGDSFTATLIDVLVKEVADRCTRPTPSDRRLVSETTAQTLRQQASPPRIFRARSRLASRRYPADFILHPEHDHSGDDDDETAEMLDHTDASRSGPALWDAYHNSLRPPVPRLPLDRAQLPTLRETVTSPRPLSPPTPILDAASSSIPAFYLTSPAPSTSLTRSRTIRRPHRSASTRSTDFNDFTSRRRSIVRANAESSESVSAEDSTDGTWRFSTRTASIGHDGPSTSQERRIPTLAAWSDPHLRLEGDPYPPHPPHIADDDVDLVEPSGSGSAHQSSSRLWHSLTGRASPASDRPTAPIPRLRRGGLRAPESMLSRITSPSTDASSPRPRSPLRPLPPISAGAYGPEDLGPSRASGSGSSGSGRGQNEMDALDEASRQLLTPRSISPATDVYHI</sequence>